<organism evidence="2 3">
    <name type="scientific">Aneurinibacillus danicus</name>
    <dbReference type="NCBI Taxonomy" id="267746"/>
    <lineage>
        <taxon>Bacteria</taxon>
        <taxon>Bacillati</taxon>
        <taxon>Bacillota</taxon>
        <taxon>Bacilli</taxon>
        <taxon>Bacillales</taxon>
        <taxon>Paenibacillaceae</taxon>
        <taxon>Aneurinibacillus group</taxon>
        <taxon>Aneurinibacillus</taxon>
    </lineage>
</organism>
<evidence type="ECO:0000259" key="1">
    <source>
        <dbReference type="Pfam" id="PF12867"/>
    </source>
</evidence>
<dbReference type="Proteomes" id="UP000321157">
    <property type="component" value="Unassembled WGS sequence"/>
</dbReference>
<sequence>MKNEFVVKQFTIARNRLLSALENVTEEAAGQKPEGFNNNIHWHAGHILLVTEAFLFTVPTGSGKLPKNYNEFFANGTKPDDWKSAPPSLQEIIDQLKDQEKRAKESAAARLDETLSSPFSLQSGLRMETVGELMNMAIYHEAVHTGYINAMKRIVNKQATSS</sequence>
<dbReference type="EMBL" id="BJXX01000210">
    <property type="protein sequence ID" value="GEN36656.1"/>
    <property type="molecule type" value="Genomic_DNA"/>
</dbReference>
<dbReference type="InterPro" id="IPR034660">
    <property type="entry name" value="DinB/YfiT-like"/>
</dbReference>
<dbReference type="Pfam" id="PF12867">
    <property type="entry name" value="DinB_2"/>
    <property type="match status" value="1"/>
</dbReference>
<name>A0A511VCM2_9BACL</name>
<gene>
    <name evidence="2" type="ORF">ADA01nite_41160</name>
</gene>
<proteinExistence type="predicted"/>
<keyword evidence="3" id="KW-1185">Reference proteome</keyword>
<dbReference type="RefSeq" id="WP_170230404.1">
    <property type="nucleotide sequence ID" value="NZ_BJXX01000210.1"/>
</dbReference>
<accession>A0A511VCM2</accession>
<dbReference type="InterPro" id="IPR024775">
    <property type="entry name" value="DinB-like"/>
</dbReference>
<evidence type="ECO:0000313" key="2">
    <source>
        <dbReference type="EMBL" id="GEN36656.1"/>
    </source>
</evidence>
<dbReference type="SUPFAM" id="SSF109854">
    <property type="entry name" value="DinB/YfiT-like putative metalloenzymes"/>
    <property type="match status" value="1"/>
</dbReference>
<comment type="caution">
    <text evidence="2">The sequence shown here is derived from an EMBL/GenBank/DDBJ whole genome shotgun (WGS) entry which is preliminary data.</text>
</comment>
<reference evidence="2 3" key="1">
    <citation type="submission" date="2019-07" db="EMBL/GenBank/DDBJ databases">
        <title>Whole genome shotgun sequence of Aneurinibacillus danicus NBRC 102444.</title>
        <authorList>
            <person name="Hosoyama A."/>
            <person name="Uohara A."/>
            <person name="Ohji S."/>
            <person name="Ichikawa N."/>
        </authorList>
    </citation>
    <scope>NUCLEOTIDE SEQUENCE [LARGE SCALE GENOMIC DNA]</scope>
    <source>
        <strain evidence="2 3">NBRC 102444</strain>
    </source>
</reference>
<feature type="domain" description="DinB-like" evidence="1">
    <location>
        <begin position="9"/>
        <end position="148"/>
    </location>
</feature>
<dbReference type="AlphaFoldDB" id="A0A511VCM2"/>
<dbReference type="Gene3D" id="1.20.120.450">
    <property type="entry name" value="dinb family like domain"/>
    <property type="match status" value="1"/>
</dbReference>
<protein>
    <submittedName>
        <fullName evidence="2">Formate dehydrogenase</fullName>
    </submittedName>
</protein>
<evidence type="ECO:0000313" key="3">
    <source>
        <dbReference type="Proteomes" id="UP000321157"/>
    </source>
</evidence>